<feature type="domain" description="RRM" evidence="8">
    <location>
        <begin position="103"/>
        <end position="177"/>
    </location>
</feature>
<dbReference type="AlphaFoldDB" id="A0A0C3BVX9"/>
<dbReference type="PANTHER" id="PTHR23003">
    <property type="entry name" value="RNA RECOGNITION MOTIF RRM DOMAIN CONTAINING PROTEIN"/>
    <property type="match status" value="1"/>
</dbReference>
<reference evidence="10" key="2">
    <citation type="submission" date="2015-01" db="EMBL/GenBank/DDBJ databases">
        <title>Evolutionary Origins and Diversification of the Mycorrhizal Mutualists.</title>
        <authorList>
            <consortium name="DOE Joint Genome Institute"/>
            <consortium name="Mycorrhizal Genomics Consortium"/>
            <person name="Kohler A."/>
            <person name="Kuo A."/>
            <person name="Nagy L.G."/>
            <person name="Floudas D."/>
            <person name="Copeland A."/>
            <person name="Barry K.W."/>
            <person name="Cichocki N."/>
            <person name="Veneault-Fourrey C."/>
            <person name="LaButti K."/>
            <person name="Lindquist E.A."/>
            <person name="Lipzen A."/>
            <person name="Lundell T."/>
            <person name="Morin E."/>
            <person name="Murat C."/>
            <person name="Riley R."/>
            <person name="Ohm R."/>
            <person name="Sun H."/>
            <person name="Tunlid A."/>
            <person name="Henrissat B."/>
            <person name="Grigoriev I.V."/>
            <person name="Hibbett D.S."/>
            <person name="Martin F."/>
        </authorList>
    </citation>
    <scope>NUCLEOTIDE SEQUENCE [LARGE SCALE GENOMIC DNA]</scope>
    <source>
        <strain evidence="10">F 1598</strain>
    </source>
</reference>
<dbReference type="Gene3D" id="3.30.70.330">
    <property type="match status" value="2"/>
</dbReference>
<dbReference type="OrthoDB" id="1099063at2759"/>
<proteinExistence type="predicted"/>
<dbReference type="GO" id="GO:0006397">
    <property type="term" value="P:mRNA processing"/>
    <property type="evidence" value="ECO:0007669"/>
    <property type="project" value="UniProtKB-KW"/>
</dbReference>
<dbReference type="InParanoid" id="A0A0C3BVX9"/>
<evidence type="ECO:0000256" key="3">
    <source>
        <dbReference type="ARBA" id="ARBA00022737"/>
    </source>
</evidence>
<evidence type="ECO:0000256" key="5">
    <source>
        <dbReference type="ARBA" id="ARBA00023242"/>
    </source>
</evidence>
<dbReference type="PROSITE" id="PS50102">
    <property type="entry name" value="RRM"/>
    <property type="match status" value="2"/>
</dbReference>
<dbReference type="GO" id="GO:0005634">
    <property type="term" value="C:nucleus"/>
    <property type="evidence" value="ECO:0007669"/>
    <property type="project" value="UniProtKB-SubCell"/>
</dbReference>
<evidence type="ECO:0000313" key="9">
    <source>
        <dbReference type="EMBL" id="KIM90688.1"/>
    </source>
</evidence>
<keyword evidence="3" id="KW-0677">Repeat</keyword>
<feature type="domain" description="RRM" evidence="8">
    <location>
        <begin position="6"/>
        <end position="76"/>
    </location>
</feature>
<evidence type="ECO:0000259" key="8">
    <source>
        <dbReference type="PROSITE" id="PS50102"/>
    </source>
</evidence>
<sequence>MSSSCTRLYLGGLPHFVGVDEVSKHLAGYGKLVEVKIHRGYGFIAFDKEKDASDVFEVFSKHPFMGTNITVEYARPLHKAKAKDVCLTSSKGRYGSVHAKLRYPVAVTNIPRGACWQELKDFGRQAGGFVAFCNIDKPQNGTGFIEYTSRDDAHHAVRRLNGTKLHGNVVALSMRENDENRKPVTDLRARSRSPPRDRPAYKLCSTSSSSTSFAETSLDRIDSYNDSRSTRSRCVYEQRGRTSTDTSITEPSFDLHSYGVTSRDAFAPSFASNGDDYDYYDYCLLRQYEEGKHRPGAGYYDTDPGWAYM</sequence>
<feature type="compositionally biased region" description="Basic and acidic residues" evidence="7">
    <location>
        <begin position="175"/>
        <end position="200"/>
    </location>
</feature>
<dbReference type="InterPro" id="IPR000504">
    <property type="entry name" value="RRM_dom"/>
</dbReference>
<dbReference type="InterPro" id="IPR012677">
    <property type="entry name" value="Nucleotide-bd_a/b_plait_sf"/>
</dbReference>
<dbReference type="SUPFAM" id="SSF54928">
    <property type="entry name" value="RNA-binding domain, RBD"/>
    <property type="match status" value="1"/>
</dbReference>
<dbReference type="PANTHER" id="PTHR23003:SF62">
    <property type="entry name" value="SERINE_ARGININE (SR)-TYPE SHUTTLING MRNA BINDING PROTEIN NPL3"/>
    <property type="match status" value="1"/>
</dbReference>
<dbReference type="EMBL" id="KN832972">
    <property type="protein sequence ID" value="KIM90688.1"/>
    <property type="molecule type" value="Genomic_DNA"/>
</dbReference>
<evidence type="ECO:0000256" key="6">
    <source>
        <dbReference type="PROSITE-ProRule" id="PRU00176"/>
    </source>
</evidence>
<comment type="subcellular location">
    <subcellularLocation>
        <location evidence="1">Nucleus</location>
    </subcellularLocation>
</comment>
<evidence type="ECO:0000313" key="10">
    <source>
        <dbReference type="Proteomes" id="UP000054166"/>
    </source>
</evidence>
<organism evidence="9 10">
    <name type="scientific">Piloderma croceum (strain F 1598)</name>
    <dbReference type="NCBI Taxonomy" id="765440"/>
    <lineage>
        <taxon>Eukaryota</taxon>
        <taxon>Fungi</taxon>
        <taxon>Dikarya</taxon>
        <taxon>Basidiomycota</taxon>
        <taxon>Agaricomycotina</taxon>
        <taxon>Agaricomycetes</taxon>
        <taxon>Agaricomycetidae</taxon>
        <taxon>Atheliales</taxon>
        <taxon>Atheliaceae</taxon>
        <taxon>Piloderma</taxon>
    </lineage>
</organism>
<dbReference type="GO" id="GO:0005737">
    <property type="term" value="C:cytoplasm"/>
    <property type="evidence" value="ECO:0007669"/>
    <property type="project" value="TreeGrafter"/>
</dbReference>
<dbReference type="HOGENOM" id="CLU_900504_0_0_1"/>
<evidence type="ECO:0000256" key="4">
    <source>
        <dbReference type="ARBA" id="ARBA00022884"/>
    </source>
</evidence>
<dbReference type="InterPro" id="IPR035979">
    <property type="entry name" value="RBD_domain_sf"/>
</dbReference>
<dbReference type="SMART" id="SM00360">
    <property type="entry name" value="RRM"/>
    <property type="match status" value="2"/>
</dbReference>
<dbReference type="Pfam" id="PF00076">
    <property type="entry name" value="RRM_1"/>
    <property type="match status" value="2"/>
</dbReference>
<accession>A0A0C3BVX9</accession>
<evidence type="ECO:0000256" key="2">
    <source>
        <dbReference type="ARBA" id="ARBA00022664"/>
    </source>
</evidence>
<evidence type="ECO:0000256" key="1">
    <source>
        <dbReference type="ARBA" id="ARBA00004123"/>
    </source>
</evidence>
<keyword evidence="2" id="KW-0507">mRNA processing</keyword>
<dbReference type="Proteomes" id="UP000054166">
    <property type="component" value="Unassembled WGS sequence"/>
</dbReference>
<keyword evidence="5" id="KW-0539">Nucleus</keyword>
<dbReference type="STRING" id="765440.A0A0C3BVX9"/>
<evidence type="ECO:0000256" key="7">
    <source>
        <dbReference type="SAM" id="MobiDB-lite"/>
    </source>
</evidence>
<keyword evidence="4 6" id="KW-0694">RNA-binding</keyword>
<dbReference type="InterPro" id="IPR050374">
    <property type="entry name" value="RRT5_SRSF_SR"/>
</dbReference>
<reference evidence="9 10" key="1">
    <citation type="submission" date="2014-04" db="EMBL/GenBank/DDBJ databases">
        <authorList>
            <consortium name="DOE Joint Genome Institute"/>
            <person name="Kuo A."/>
            <person name="Tarkka M."/>
            <person name="Buscot F."/>
            <person name="Kohler A."/>
            <person name="Nagy L.G."/>
            <person name="Floudas D."/>
            <person name="Copeland A."/>
            <person name="Barry K.W."/>
            <person name="Cichocki N."/>
            <person name="Veneault-Fourrey C."/>
            <person name="LaButti K."/>
            <person name="Lindquist E.A."/>
            <person name="Lipzen A."/>
            <person name="Lundell T."/>
            <person name="Morin E."/>
            <person name="Murat C."/>
            <person name="Sun H."/>
            <person name="Tunlid A."/>
            <person name="Henrissat B."/>
            <person name="Grigoriev I.V."/>
            <person name="Hibbett D.S."/>
            <person name="Martin F."/>
            <person name="Nordberg H.P."/>
            <person name="Cantor M.N."/>
            <person name="Hua S.X."/>
        </authorList>
    </citation>
    <scope>NUCLEOTIDE SEQUENCE [LARGE SCALE GENOMIC DNA]</scope>
    <source>
        <strain evidence="9 10">F 1598</strain>
    </source>
</reference>
<keyword evidence="10" id="KW-1185">Reference proteome</keyword>
<dbReference type="GO" id="GO:0003729">
    <property type="term" value="F:mRNA binding"/>
    <property type="evidence" value="ECO:0007669"/>
    <property type="project" value="TreeGrafter"/>
</dbReference>
<gene>
    <name evidence="9" type="ORF">PILCRDRAFT_142479</name>
</gene>
<feature type="region of interest" description="Disordered" evidence="7">
    <location>
        <begin position="175"/>
        <end position="206"/>
    </location>
</feature>
<name>A0A0C3BVX9_PILCF</name>
<protein>
    <recommendedName>
        <fullName evidence="8">RRM domain-containing protein</fullName>
    </recommendedName>
</protein>